<dbReference type="InterPro" id="IPR052173">
    <property type="entry name" value="Beta-lactam_resp_regulator"/>
</dbReference>
<dbReference type="PANTHER" id="PTHR34978">
    <property type="entry name" value="POSSIBLE SENSOR-TRANSDUCER PROTEIN BLAR"/>
    <property type="match status" value="1"/>
</dbReference>
<feature type="transmembrane region" description="Helical" evidence="7">
    <location>
        <begin position="34"/>
        <end position="56"/>
    </location>
</feature>
<comment type="similarity">
    <text evidence="6">Belongs to the peptidase M48 family.</text>
</comment>
<dbReference type="GO" id="GO:0004222">
    <property type="term" value="F:metalloendopeptidase activity"/>
    <property type="evidence" value="ECO:0007669"/>
    <property type="project" value="InterPro"/>
</dbReference>
<evidence type="ECO:0000256" key="1">
    <source>
        <dbReference type="ARBA" id="ARBA00022670"/>
    </source>
</evidence>
<dbReference type="EMBL" id="FNVT01000044">
    <property type="protein sequence ID" value="SEH03819.1"/>
    <property type="molecule type" value="Genomic_DNA"/>
</dbReference>
<keyword evidence="1 6" id="KW-0645">Protease</keyword>
<feature type="transmembrane region" description="Helical" evidence="7">
    <location>
        <begin position="92"/>
        <end position="113"/>
    </location>
</feature>
<dbReference type="GO" id="GO:0006508">
    <property type="term" value="P:proteolysis"/>
    <property type="evidence" value="ECO:0007669"/>
    <property type="project" value="UniProtKB-KW"/>
</dbReference>
<evidence type="ECO:0000256" key="2">
    <source>
        <dbReference type="ARBA" id="ARBA00022723"/>
    </source>
</evidence>
<feature type="domain" description="Peptidase M48" evidence="8">
    <location>
        <begin position="127"/>
        <end position="195"/>
    </location>
</feature>
<evidence type="ECO:0000313" key="10">
    <source>
        <dbReference type="Proteomes" id="UP000236732"/>
    </source>
</evidence>
<keyword evidence="5 6" id="KW-0482">Metalloprotease</keyword>
<evidence type="ECO:0000256" key="6">
    <source>
        <dbReference type="RuleBase" id="RU003983"/>
    </source>
</evidence>
<keyword evidence="7" id="KW-0812">Transmembrane</keyword>
<dbReference type="InterPro" id="IPR001915">
    <property type="entry name" value="Peptidase_M48"/>
</dbReference>
<sequence>MTMAVVLALYGVLTALALPRLLRRAAWADRAPRLAIAMWQAAGASVIASALLAAFAAAVPASVVGHGLAGLFEACAALLGDEASLNSTSTRVALVVGGLILTRVTYVSAAVLLRARHERRRHAEALALLGRHDLDLDALVVDYDERLAYCLPGRKGHTVITTGALRSLAPEQVAAVLAHEQAHLRGRHHLVLATAEALARAFPRLPLFDQARVEVARLIELLADDVAARRHQRIHLAAALVGLATGKVPAFALGAGGETALTRVRRMLHPQAPLGRRERIAGRLAVTALLGGPATLAAAPGVAAFLAHHCHSFLTL</sequence>
<gene>
    <name evidence="9" type="ORF">SAMN05444920_14438</name>
</gene>
<accession>A0A1H6F3K0</accession>
<evidence type="ECO:0000256" key="3">
    <source>
        <dbReference type="ARBA" id="ARBA00022801"/>
    </source>
</evidence>
<keyword evidence="7" id="KW-0472">Membrane</keyword>
<evidence type="ECO:0000259" key="8">
    <source>
        <dbReference type="Pfam" id="PF01435"/>
    </source>
</evidence>
<dbReference type="GO" id="GO:0046872">
    <property type="term" value="F:metal ion binding"/>
    <property type="evidence" value="ECO:0007669"/>
    <property type="project" value="UniProtKB-KW"/>
</dbReference>
<keyword evidence="4 6" id="KW-0862">Zinc</keyword>
<dbReference type="AlphaFoldDB" id="A0A1H6F3K0"/>
<name>A0A1H6F3K0_9ACTN</name>
<keyword evidence="10" id="KW-1185">Reference proteome</keyword>
<dbReference type="Pfam" id="PF01435">
    <property type="entry name" value="Peptidase_M48"/>
    <property type="match status" value="1"/>
</dbReference>
<evidence type="ECO:0000256" key="7">
    <source>
        <dbReference type="SAM" id="Phobius"/>
    </source>
</evidence>
<dbReference type="CDD" id="cd07326">
    <property type="entry name" value="M56_BlaR1_MecR1_like"/>
    <property type="match status" value="1"/>
</dbReference>
<dbReference type="PANTHER" id="PTHR34978:SF3">
    <property type="entry name" value="SLR0241 PROTEIN"/>
    <property type="match status" value="1"/>
</dbReference>
<dbReference type="Gene3D" id="3.30.2010.10">
    <property type="entry name" value="Metalloproteases ('zincins'), catalytic domain"/>
    <property type="match status" value="1"/>
</dbReference>
<feature type="transmembrane region" description="Helical" evidence="7">
    <location>
        <begin position="284"/>
        <end position="307"/>
    </location>
</feature>
<reference evidence="9 10" key="1">
    <citation type="submission" date="2016-10" db="EMBL/GenBank/DDBJ databases">
        <authorList>
            <person name="de Groot N.N."/>
        </authorList>
    </citation>
    <scope>NUCLEOTIDE SEQUENCE [LARGE SCALE GENOMIC DNA]</scope>
    <source>
        <strain evidence="9 10">CGMCC 4.7037</strain>
    </source>
</reference>
<protein>
    <submittedName>
        <fullName evidence="9">Peptidase family M48</fullName>
    </submittedName>
</protein>
<keyword evidence="7" id="KW-1133">Transmembrane helix</keyword>
<proteinExistence type="inferred from homology"/>
<dbReference type="Proteomes" id="UP000236732">
    <property type="component" value="Unassembled WGS sequence"/>
</dbReference>
<keyword evidence="2" id="KW-0479">Metal-binding</keyword>
<dbReference type="RefSeq" id="WP_146104254.1">
    <property type="nucleotide sequence ID" value="NZ_FNVT01000044.1"/>
</dbReference>
<evidence type="ECO:0000256" key="5">
    <source>
        <dbReference type="ARBA" id="ARBA00023049"/>
    </source>
</evidence>
<evidence type="ECO:0000313" key="9">
    <source>
        <dbReference type="EMBL" id="SEH03819.1"/>
    </source>
</evidence>
<keyword evidence="3 6" id="KW-0378">Hydrolase</keyword>
<evidence type="ECO:0000256" key="4">
    <source>
        <dbReference type="ARBA" id="ARBA00022833"/>
    </source>
</evidence>
<organism evidence="9 10">
    <name type="scientific">Nonomuraea solani</name>
    <dbReference type="NCBI Taxonomy" id="1144553"/>
    <lineage>
        <taxon>Bacteria</taxon>
        <taxon>Bacillati</taxon>
        <taxon>Actinomycetota</taxon>
        <taxon>Actinomycetes</taxon>
        <taxon>Streptosporangiales</taxon>
        <taxon>Streptosporangiaceae</taxon>
        <taxon>Nonomuraea</taxon>
    </lineage>
</organism>
<comment type="cofactor">
    <cofactor evidence="6">
        <name>Zn(2+)</name>
        <dbReference type="ChEBI" id="CHEBI:29105"/>
    </cofactor>
    <text evidence="6">Binds 1 zinc ion per subunit.</text>
</comment>
<dbReference type="OrthoDB" id="9785340at2"/>